<dbReference type="Proteomes" id="UP000193920">
    <property type="component" value="Unassembled WGS sequence"/>
</dbReference>
<gene>
    <name evidence="2" type="ORF">LY90DRAFT_412822</name>
</gene>
<dbReference type="SMART" id="SM00671">
    <property type="entry name" value="SEL1"/>
    <property type="match status" value="7"/>
</dbReference>
<evidence type="ECO:0000313" key="3">
    <source>
        <dbReference type="Proteomes" id="UP000193920"/>
    </source>
</evidence>
<keyword evidence="1" id="KW-0677">Repeat</keyword>
<dbReference type="OrthoDB" id="272077at2759"/>
<protein>
    <submittedName>
        <fullName evidence="2">HCP-like protein</fullName>
    </submittedName>
</protein>
<organism evidence="2 3">
    <name type="scientific">Neocallimastix californiae</name>
    <dbReference type="NCBI Taxonomy" id="1754190"/>
    <lineage>
        <taxon>Eukaryota</taxon>
        <taxon>Fungi</taxon>
        <taxon>Fungi incertae sedis</taxon>
        <taxon>Chytridiomycota</taxon>
        <taxon>Chytridiomycota incertae sedis</taxon>
        <taxon>Neocallimastigomycetes</taxon>
        <taxon>Neocallimastigales</taxon>
        <taxon>Neocallimastigaceae</taxon>
        <taxon>Neocallimastix</taxon>
    </lineage>
</organism>
<dbReference type="AlphaFoldDB" id="A0A1Y2D4H1"/>
<evidence type="ECO:0000256" key="1">
    <source>
        <dbReference type="ARBA" id="ARBA00022737"/>
    </source>
</evidence>
<keyword evidence="3" id="KW-1185">Reference proteome</keyword>
<dbReference type="STRING" id="1754190.A0A1Y2D4H1"/>
<evidence type="ECO:0000313" key="2">
    <source>
        <dbReference type="EMBL" id="ORY54199.1"/>
    </source>
</evidence>
<dbReference type="InterPro" id="IPR011990">
    <property type="entry name" value="TPR-like_helical_dom_sf"/>
</dbReference>
<comment type="caution">
    <text evidence="2">The sequence shown here is derived from an EMBL/GenBank/DDBJ whole genome shotgun (WGS) entry which is preliminary data.</text>
</comment>
<sequence length="351" mass="39986">MGSINLNRRPTFKKIKNVPQNSIRLGGSNITAFNKTLDAYRQNVKNASDPVLQFNYAKFLIDAANNEFQNDKEYRENLLEEGYRFLKKLSNNGYPEAQHYLANFYIEDNDWDKALPLLVQAAKHNHGPSCFEVGQYYERKHDNVKANQYYKKAASNNSTDGMYRLGVASLRGELNHRKDIKNAVKWFKRALNIQNMDDGCGKCAYEMGLLYETGYPPVIYQDDNYALELYVQGAELHNAQSQYKLGESFERGLLGCPIDAAQSIHWYTVSSEGGDARAQFALAGWYLTGAQGIMDSNDQEAYHYCLLSANQGYTKAEYALGYFYEMGIGIEANAEESNKWYKKAADHGDRR</sequence>
<proteinExistence type="predicted"/>
<dbReference type="InterPro" id="IPR006597">
    <property type="entry name" value="Sel1-like"/>
</dbReference>
<dbReference type="Gene3D" id="1.25.40.10">
    <property type="entry name" value="Tetratricopeptide repeat domain"/>
    <property type="match status" value="2"/>
</dbReference>
<dbReference type="PANTHER" id="PTHR46430">
    <property type="entry name" value="PROTEIN SKT5-RELATED"/>
    <property type="match status" value="1"/>
</dbReference>
<dbReference type="SUPFAM" id="SSF81901">
    <property type="entry name" value="HCP-like"/>
    <property type="match status" value="2"/>
</dbReference>
<dbReference type="InterPro" id="IPR051726">
    <property type="entry name" value="Chitin_Synth_Reg"/>
</dbReference>
<accession>A0A1Y2D4H1</accession>
<dbReference type="EMBL" id="MCOG01000087">
    <property type="protein sequence ID" value="ORY54199.1"/>
    <property type="molecule type" value="Genomic_DNA"/>
</dbReference>
<name>A0A1Y2D4H1_9FUNG</name>
<dbReference type="Pfam" id="PF08238">
    <property type="entry name" value="Sel1"/>
    <property type="match status" value="6"/>
</dbReference>
<reference evidence="2 3" key="1">
    <citation type="submission" date="2016-08" db="EMBL/GenBank/DDBJ databases">
        <title>A Parts List for Fungal Cellulosomes Revealed by Comparative Genomics.</title>
        <authorList>
            <consortium name="DOE Joint Genome Institute"/>
            <person name="Haitjema C.H."/>
            <person name="Gilmore S.P."/>
            <person name="Henske J.K."/>
            <person name="Solomon K.V."/>
            <person name="De Groot R."/>
            <person name="Kuo A."/>
            <person name="Mondo S.J."/>
            <person name="Salamov A.A."/>
            <person name="Labutti K."/>
            <person name="Zhao Z."/>
            <person name="Chiniquy J."/>
            <person name="Barry K."/>
            <person name="Brewer H.M."/>
            <person name="Purvine S.O."/>
            <person name="Wright A.T."/>
            <person name="Boxma B."/>
            <person name="Van Alen T."/>
            <person name="Hackstein J.H."/>
            <person name="Baker S.E."/>
            <person name="Grigoriev I.V."/>
            <person name="O'Malley M.A."/>
        </authorList>
    </citation>
    <scope>NUCLEOTIDE SEQUENCE [LARGE SCALE GENOMIC DNA]</scope>
    <source>
        <strain evidence="2 3">G1</strain>
    </source>
</reference>